<dbReference type="EC" id="2.3.1.193" evidence="12"/>
<feature type="binding site" evidence="12">
    <location>
        <position position="405"/>
    </location>
    <ligand>
        <name>ATP</name>
        <dbReference type="ChEBI" id="CHEBI:30616"/>
    </ligand>
</feature>
<accession>A0ABZ3H2C5</accession>
<dbReference type="PROSITE" id="PS51186">
    <property type="entry name" value="GNAT"/>
    <property type="match status" value="1"/>
</dbReference>
<dbReference type="RefSeq" id="WP_193807241.1">
    <property type="nucleotide sequence ID" value="NZ_CP087714.1"/>
</dbReference>
<dbReference type="InterPro" id="IPR000182">
    <property type="entry name" value="GNAT_dom"/>
</dbReference>
<name>A0ABZ3H2C5_GEOAI</name>
<comment type="catalytic activity">
    <reaction evidence="12">
        <text>cytidine(34) in elongator tRNA(Met) + acetyl-CoA + ATP + H2O = N(4)-acetylcytidine(34) in elongator tRNA(Met) + ADP + phosphate + CoA + H(+)</text>
        <dbReference type="Rhea" id="RHEA:43788"/>
        <dbReference type="Rhea" id="RHEA-COMP:10693"/>
        <dbReference type="Rhea" id="RHEA-COMP:10694"/>
        <dbReference type="ChEBI" id="CHEBI:15377"/>
        <dbReference type="ChEBI" id="CHEBI:15378"/>
        <dbReference type="ChEBI" id="CHEBI:30616"/>
        <dbReference type="ChEBI" id="CHEBI:43474"/>
        <dbReference type="ChEBI" id="CHEBI:57287"/>
        <dbReference type="ChEBI" id="CHEBI:57288"/>
        <dbReference type="ChEBI" id="CHEBI:74900"/>
        <dbReference type="ChEBI" id="CHEBI:82748"/>
        <dbReference type="ChEBI" id="CHEBI:456216"/>
        <dbReference type="EC" id="2.3.1.193"/>
    </reaction>
</comment>
<dbReference type="InterPro" id="IPR016181">
    <property type="entry name" value="Acyl_CoA_acyltransferase"/>
</dbReference>
<keyword evidence="7 12" id="KW-0694">RNA-binding</keyword>
<evidence type="ECO:0000256" key="2">
    <source>
        <dbReference type="ARBA" id="ARBA00022555"/>
    </source>
</evidence>
<keyword evidence="8 12" id="KW-0012">Acyltransferase</keyword>
<dbReference type="InterPro" id="IPR024914">
    <property type="entry name" value="tRNA_acetyltr_TmcA"/>
</dbReference>
<evidence type="ECO:0000256" key="8">
    <source>
        <dbReference type="ARBA" id="ARBA00023315"/>
    </source>
</evidence>
<keyword evidence="6 12" id="KW-0067">ATP-binding</keyword>
<evidence type="ECO:0000259" key="13">
    <source>
        <dbReference type="PROSITE" id="PS51186"/>
    </source>
</evidence>
<dbReference type="EMBL" id="CP087714">
    <property type="protein sequence ID" value="XAT63587.1"/>
    <property type="molecule type" value="Genomic_DNA"/>
</dbReference>
<keyword evidence="5 12" id="KW-0547">Nucleotide-binding</keyword>
<gene>
    <name evidence="12" type="primary">tmcA</name>
    <name evidence="14" type="ORF">LPQ35_10065</name>
</gene>
<dbReference type="Gene3D" id="3.40.50.11040">
    <property type="match status" value="1"/>
</dbReference>
<dbReference type="Pfam" id="PF13718">
    <property type="entry name" value="GNAT_acetyltr_2"/>
    <property type="match status" value="2"/>
</dbReference>
<dbReference type="Pfam" id="PF05127">
    <property type="entry name" value="NAT10_TcmA_helicase"/>
    <property type="match status" value="1"/>
</dbReference>
<keyword evidence="15" id="KW-1185">Reference proteome</keyword>
<evidence type="ECO:0000256" key="1">
    <source>
        <dbReference type="ARBA" id="ARBA00022490"/>
    </source>
</evidence>
<comment type="similarity">
    <text evidence="12">Belongs to the TmcA family.</text>
</comment>
<proteinExistence type="inferred from homology"/>
<dbReference type="InterPro" id="IPR007807">
    <property type="entry name" value="TcmA/NAT10_helicase"/>
</dbReference>
<keyword evidence="4 12" id="KW-0819">tRNA processing</keyword>
<evidence type="ECO:0000256" key="11">
    <source>
        <dbReference type="ARBA" id="ARBA00049914"/>
    </source>
</evidence>
<keyword evidence="1 12" id="KW-0963">Cytoplasm</keyword>
<keyword evidence="3 12" id="KW-0808">Transferase</keyword>
<dbReference type="InterPro" id="IPR032672">
    <property type="entry name" value="TmcA/NAT10/Kre33"/>
</dbReference>
<dbReference type="Gene3D" id="3.40.630.30">
    <property type="match status" value="1"/>
</dbReference>
<comment type="function">
    <text evidence="12">Catalyzes the formation of N(4)-acetylcytidine (ac(4)C) at the wobble position of tRNA(Met), by using acetyl-CoA as an acetyl donor and ATP (or GTP).</text>
</comment>
<reference evidence="14 15" key="1">
    <citation type="submission" date="2021-11" db="EMBL/GenBank/DDBJ databases">
        <title>Whole genome of Geoglobus acetivorans.</title>
        <authorList>
            <person name="Liu D."/>
        </authorList>
    </citation>
    <scope>NUCLEOTIDE SEQUENCE [LARGE SCALE GENOMIC DNA]</scope>
    <source>
        <strain evidence="14 15">SBH6</strain>
    </source>
</reference>
<feature type="binding site" evidence="12">
    <location>
        <position position="600"/>
    </location>
    <ligand>
        <name>acetyl-CoA</name>
        <dbReference type="ChEBI" id="CHEBI:57288"/>
    </ligand>
</feature>
<dbReference type="InterPro" id="IPR027417">
    <property type="entry name" value="P-loop_NTPase"/>
</dbReference>
<evidence type="ECO:0000256" key="7">
    <source>
        <dbReference type="ARBA" id="ARBA00022884"/>
    </source>
</evidence>
<organism evidence="14 15">
    <name type="scientific">Geoglobus acetivorans</name>
    <dbReference type="NCBI Taxonomy" id="565033"/>
    <lineage>
        <taxon>Archaea</taxon>
        <taxon>Methanobacteriati</taxon>
        <taxon>Methanobacteriota</taxon>
        <taxon>Archaeoglobi</taxon>
        <taxon>Archaeoglobales</taxon>
        <taxon>Archaeoglobaceae</taxon>
        <taxon>Geoglobus</taxon>
    </lineage>
</organism>
<evidence type="ECO:0000256" key="5">
    <source>
        <dbReference type="ARBA" id="ARBA00022741"/>
    </source>
</evidence>
<comment type="catalytic activity">
    <reaction evidence="11">
        <text>a cytidine in mRNA + acetyl-CoA + ATP + H2O = an N(4)-acetylcytidine in mRNA + ADP + phosphate + CoA + H(+)</text>
        <dbReference type="Rhea" id="RHEA:58480"/>
        <dbReference type="Rhea" id="RHEA-COMP:15145"/>
        <dbReference type="Rhea" id="RHEA-COMP:15146"/>
        <dbReference type="ChEBI" id="CHEBI:15377"/>
        <dbReference type="ChEBI" id="CHEBI:15378"/>
        <dbReference type="ChEBI" id="CHEBI:30616"/>
        <dbReference type="ChEBI" id="CHEBI:43474"/>
        <dbReference type="ChEBI" id="CHEBI:57287"/>
        <dbReference type="ChEBI" id="CHEBI:57288"/>
        <dbReference type="ChEBI" id="CHEBI:74900"/>
        <dbReference type="ChEBI" id="CHEBI:82748"/>
        <dbReference type="ChEBI" id="CHEBI:456216"/>
    </reaction>
</comment>
<dbReference type="GeneID" id="90450042"/>
<comment type="catalytic activity">
    <reaction evidence="10">
        <text>a cytidine in RNA + acetyl-CoA + ATP + H2O = an N(4)-acetylcytidine in RNA + ADP + phosphate + CoA + H(+)</text>
        <dbReference type="Rhea" id="RHEA:82211"/>
        <dbReference type="Rhea" id="RHEA-COMP:15704"/>
        <dbReference type="Rhea" id="RHEA-COMP:19834"/>
        <dbReference type="ChEBI" id="CHEBI:15377"/>
        <dbReference type="ChEBI" id="CHEBI:15378"/>
        <dbReference type="ChEBI" id="CHEBI:30616"/>
        <dbReference type="ChEBI" id="CHEBI:43474"/>
        <dbReference type="ChEBI" id="CHEBI:57287"/>
        <dbReference type="ChEBI" id="CHEBI:57288"/>
        <dbReference type="ChEBI" id="CHEBI:74900"/>
        <dbReference type="ChEBI" id="CHEBI:82748"/>
        <dbReference type="ChEBI" id="CHEBI:456216"/>
    </reaction>
</comment>
<feature type="domain" description="N-acetyltransferase" evidence="13">
    <location>
        <begin position="442"/>
        <end position="628"/>
    </location>
</feature>
<dbReference type="SUPFAM" id="SSF52540">
    <property type="entry name" value="P-loop containing nucleoside triphosphate hydrolases"/>
    <property type="match status" value="1"/>
</dbReference>
<keyword evidence="2 12" id="KW-0820">tRNA-binding</keyword>
<sequence>MTVRDLMLEIEKASKIARENRHRYVVFICTKELNDRIMKLAKKAYKQHLKSSENPEESLLLAGRSYFNELAGKYFSGEIVHYKDSWKVLGQTYDSLIIDLTEGFHPNDLGILIETIREGGIIIAVSPHIDSWFNLKGKWHEDLVSEPYTVEDVVPRFYRRFINKTLTAEGIIIFDADKRKILKNYEFEKRVDSREKIVIPEEKKEIKRKLYKLCATQDQVRVLQVFESFFEKERERKAVVITANRGRGKTAVLGILTPYLVSRLERTLKRPVRILLVAPNVQSVQTYFEFLKKALVRQGMKNFSEKKSGGNTTVINSRYARIEYALPARAMREGEFADIVIVDEAASIDVPVLFKIIEGVKYAIFSTTVHGYEGTGRGFAIRFLKRLEQDENTEIVKIELKEPIRYGRGDPIEAWLYDVLMLDAQPVELDESDMEKIRNGELEFEELDKNMLIENDDLLREFFGIYVLAHYRNRPSDLVILLDMPNHIPLRVKVNGKTVCSLHVAVEGGMDEETVRKLSDGYKPKGQIIPDLILKHYWEYGFPELTGIRIVRIATHPSVMDMGIGSFALQKLVEWASEKDMDWAGSGFGVSPELLRFWERNGFVPVHITPQRNEISGEYTVIVLKTLKMHIQSRIDDINAEFVRRVIEYLGDELRDIELETAIRLLKSLRKEAKAYEPEFTRVERRRMKKYFQGHSLFEYVSDIARPLVRYYYTRTDKAGLDEREERVLVAKCLMMKNWREIEDSRSYKRVLKALKKVWEWYHGAEED</sequence>
<protein>
    <recommendedName>
        <fullName evidence="12">tRNA(Met) cytidine acetyltransferase TmcA</fullName>
        <ecNumber evidence="12">2.3.1.193</ecNumber>
    </recommendedName>
</protein>
<dbReference type="HAMAP" id="MF_01886">
    <property type="entry name" value="tRNA_acetyltr_TmcA"/>
    <property type="match status" value="1"/>
</dbReference>
<comment type="catalytic activity">
    <reaction evidence="9">
        <text>a cytidine in tRNA + acetyl-CoA + ATP + H2O = an N(4)-acetylcytidine in tRNA + ADP + phosphate + CoA + H(+)</text>
        <dbReference type="Rhea" id="RHEA:53876"/>
        <dbReference type="Rhea" id="RHEA-COMP:13670"/>
        <dbReference type="Rhea" id="RHEA-COMP:13671"/>
        <dbReference type="ChEBI" id="CHEBI:15377"/>
        <dbReference type="ChEBI" id="CHEBI:15378"/>
        <dbReference type="ChEBI" id="CHEBI:30616"/>
        <dbReference type="ChEBI" id="CHEBI:43474"/>
        <dbReference type="ChEBI" id="CHEBI:57287"/>
        <dbReference type="ChEBI" id="CHEBI:57288"/>
        <dbReference type="ChEBI" id="CHEBI:74900"/>
        <dbReference type="ChEBI" id="CHEBI:82748"/>
        <dbReference type="ChEBI" id="CHEBI:456216"/>
    </reaction>
</comment>
<dbReference type="Proteomes" id="UP001492541">
    <property type="component" value="Chromosome"/>
</dbReference>
<dbReference type="PANTHER" id="PTHR10925">
    <property type="entry name" value="N-ACETYLTRANSFERASE 10"/>
    <property type="match status" value="1"/>
</dbReference>
<evidence type="ECO:0000313" key="14">
    <source>
        <dbReference type="EMBL" id="XAT63587.1"/>
    </source>
</evidence>
<comment type="caution">
    <text evidence="12">Lacks conserved residue(s) required for the propagation of feature annotation.</text>
</comment>
<evidence type="ECO:0000256" key="6">
    <source>
        <dbReference type="ARBA" id="ARBA00022840"/>
    </source>
</evidence>
<evidence type="ECO:0000256" key="9">
    <source>
        <dbReference type="ARBA" id="ARBA00049883"/>
    </source>
</evidence>
<feature type="binding site" evidence="12">
    <location>
        <position position="219"/>
    </location>
    <ligand>
        <name>ATP</name>
        <dbReference type="ChEBI" id="CHEBI:30616"/>
    </ligand>
</feature>
<feature type="binding site" evidence="12">
    <location>
        <position position="593"/>
    </location>
    <ligand>
        <name>acetyl-CoA</name>
        <dbReference type="ChEBI" id="CHEBI:57288"/>
    </ligand>
</feature>
<dbReference type="InterPro" id="IPR013562">
    <property type="entry name" value="TmcA/NAT10_N"/>
</dbReference>
<evidence type="ECO:0000256" key="4">
    <source>
        <dbReference type="ARBA" id="ARBA00022694"/>
    </source>
</evidence>
<feature type="binding site" evidence="12">
    <location>
        <begin position="553"/>
        <end position="555"/>
    </location>
    <ligand>
        <name>acetyl-CoA</name>
        <dbReference type="ChEBI" id="CHEBI:57288"/>
    </ligand>
</feature>
<comment type="subcellular location">
    <subcellularLocation>
        <location evidence="12">Cytoplasm</location>
    </subcellularLocation>
</comment>
<evidence type="ECO:0000256" key="3">
    <source>
        <dbReference type="ARBA" id="ARBA00022679"/>
    </source>
</evidence>
<evidence type="ECO:0000256" key="10">
    <source>
        <dbReference type="ARBA" id="ARBA00049889"/>
    </source>
</evidence>
<evidence type="ECO:0000256" key="12">
    <source>
        <dbReference type="HAMAP-Rule" id="MF_01886"/>
    </source>
</evidence>
<evidence type="ECO:0000313" key="15">
    <source>
        <dbReference type="Proteomes" id="UP001492541"/>
    </source>
</evidence>
<dbReference type="Pfam" id="PF08351">
    <property type="entry name" value="TmcA_N"/>
    <property type="match status" value="1"/>
</dbReference>
<dbReference type="SUPFAM" id="SSF55729">
    <property type="entry name" value="Acyl-CoA N-acyltransferases (Nat)"/>
    <property type="match status" value="1"/>
</dbReference>
<dbReference type="PANTHER" id="PTHR10925:SF5">
    <property type="entry name" value="RNA CYTIDINE ACETYLTRANSFERASE"/>
    <property type="match status" value="1"/>
</dbReference>
<dbReference type="Gene3D" id="3.40.50.300">
    <property type="entry name" value="P-loop containing nucleotide triphosphate hydrolases"/>
    <property type="match status" value="1"/>
</dbReference>